<evidence type="ECO:0000313" key="1">
    <source>
        <dbReference type="EMBL" id="MRV74203.1"/>
    </source>
</evidence>
<dbReference type="Proteomes" id="UP000446768">
    <property type="component" value="Unassembled WGS sequence"/>
</dbReference>
<dbReference type="RefSeq" id="WP_154377544.1">
    <property type="nucleotide sequence ID" value="NZ_WKJJ01000013.1"/>
</dbReference>
<keyword evidence="2" id="KW-1185">Reference proteome</keyword>
<name>A0A7X2IQQ0_9BURK</name>
<comment type="caution">
    <text evidence="1">The sequence shown here is derived from an EMBL/GenBank/DDBJ whole genome shotgun (WGS) entry which is preliminary data.</text>
</comment>
<accession>A0A7X2IQQ0</accession>
<proteinExistence type="predicted"/>
<protein>
    <submittedName>
        <fullName evidence="1">Uncharacterized protein</fullName>
    </submittedName>
</protein>
<reference evidence="1 2" key="1">
    <citation type="submission" date="2019-11" db="EMBL/GenBank/DDBJ databases">
        <title>Novel species isolated from a subtropical stream in China.</title>
        <authorList>
            <person name="Lu H."/>
        </authorList>
    </citation>
    <scope>NUCLEOTIDE SEQUENCE [LARGE SCALE GENOMIC DNA]</scope>
    <source>
        <strain evidence="1 2">FT92W</strain>
    </source>
</reference>
<sequence>MPDVSNQMKRRLPGQALRISVSRHAISVVRTSRWSKAAQPLVRQAFSPEDAGAHHDQQALGIALRDVLAGLNPAGWPVHFVLADELVRMWQVTPPAQSSRLADVEAAAALRFFALYGEAPANWHIAGDWDTRAPFFAAAMPRPLLAMLEQVAQELGMAIVAVQPQVVAAWNHWRRAIRQGAWFGQVHDGLLALGIADGGRLRAVRIVPLPAGAGHEWLTQTVQREALLAAVEGPELLHLCGAVPPLLAKPAAQGCTPVAMLGAALPGEVAA</sequence>
<evidence type="ECO:0000313" key="2">
    <source>
        <dbReference type="Proteomes" id="UP000446768"/>
    </source>
</evidence>
<gene>
    <name evidence="1" type="ORF">GJ700_21060</name>
</gene>
<dbReference type="AlphaFoldDB" id="A0A7X2IQQ0"/>
<dbReference type="EMBL" id="WKJJ01000013">
    <property type="protein sequence ID" value="MRV74203.1"/>
    <property type="molecule type" value="Genomic_DNA"/>
</dbReference>
<organism evidence="1 2">
    <name type="scientific">Pseudoduganella rivuli</name>
    <dbReference type="NCBI Taxonomy" id="2666085"/>
    <lineage>
        <taxon>Bacteria</taxon>
        <taxon>Pseudomonadati</taxon>
        <taxon>Pseudomonadota</taxon>
        <taxon>Betaproteobacteria</taxon>
        <taxon>Burkholderiales</taxon>
        <taxon>Oxalobacteraceae</taxon>
        <taxon>Telluria group</taxon>
        <taxon>Pseudoduganella</taxon>
    </lineage>
</organism>